<dbReference type="InterPro" id="IPR003593">
    <property type="entry name" value="AAA+_ATPase"/>
</dbReference>
<dbReference type="InterPro" id="IPR003439">
    <property type="entry name" value="ABC_transporter-like_ATP-bd"/>
</dbReference>
<dbReference type="EMBL" id="JALGBI010000001">
    <property type="protein sequence ID" value="MCJ0764485.1"/>
    <property type="molecule type" value="Genomic_DNA"/>
</dbReference>
<evidence type="ECO:0000313" key="7">
    <source>
        <dbReference type="Proteomes" id="UP001139447"/>
    </source>
</evidence>
<sequence>MIDVDVRLSVADRNRRFDLAVRFATDAPFAALYGPSGSGKTLTLQAIAGLQRPDEGHIRLDGRTLYDSAAGIHVPPPQRRIGYLFQSYALFPHLSVRENISFGLTSWHRRRPSAPERDHVQALLDSFGLASMADSRPHTLSGGQQQRVALARALACQPQVLLLDEPFASLNPMLRQALRQDLARVRSTWGIPALMITHDVDDVLELADVAFVYRQGQVVQEINLHDASSRDYARQEWASPPPREQSPLRQKLHRMLLGAGGAREA</sequence>
<protein>
    <submittedName>
        <fullName evidence="6">ATP-binding cassette domain-containing protein</fullName>
    </submittedName>
</protein>
<dbReference type="GO" id="GO:0016887">
    <property type="term" value="F:ATP hydrolysis activity"/>
    <property type="evidence" value="ECO:0007669"/>
    <property type="project" value="InterPro"/>
</dbReference>
<evidence type="ECO:0000256" key="2">
    <source>
        <dbReference type="ARBA" id="ARBA00022475"/>
    </source>
</evidence>
<keyword evidence="1" id="KW-0813">Transport</keyword>
<dbReference type="InterPro" id="IPR050093">
    <property type="entry name" value="ABC_SmlMolc_Importer"/>
</dbReference>
<dbReference type="PANTHER" id="PTHR42781:SF4">
    <property type="entry name" value="SPERMIDINE_PUTRESCINE IMPORT ATP-BINDING PROTEIN POTA"/>
    <property type="match status" value="1"/>
</dbReference>
<dbReference type="Proteomes" id="UP001139447">
    <property type="component" value="Unassembled WGS sequence"/>
</dbReference>
<dbReference type="InterPro" id="IPR017871">
    <property type="entry name" value="ABC_transporter-like_CS"/>
</dbReference>
<evidence type="ECO:0000256" key="1">
    <source>
        <dbReference type="ARBA" id="ARBA00022448"/>
    </source>
</evidence>
<dbReference type="RefSeq" id="WP_243307140.1">
    <property type="nucleotide sequence ID" value="NZ_JALGBI010000001.1"/>
</dbReference>
<evidence type="ECO:0000313" key="6">
    <source>
        <dbReference type="EMBL" id="MCJ0764485.1"/>
    </source>
</evidence>
<dbReference type="Gene3D" id="3.40.50.300">
    <property type="entry name" value="P-loop containing nucleotide triphosphate hydrolases"/>
    <property type="match status" value="1"/>
</dbReference>
<reference evidence="6" key="1">
    <citation type="submission" date="2022-03" db="EMBL/GenBank/DDBJ databases">
        <authorList>
            <person name="Woo C.Y."/>
        </authorList>
    </citation>
    <scope>NUCLEOTIDE SEQUENCE</scope>
    <source>
        <strain evidence="6">CYS-02</strain>
    </source>
</reference>
<dbReference type="SMART" id="SM00382">
    <property type="entry name" value="AAA"/>
    <property type="match status" value="1"/>
</dbReference>
<dbReference type="Pfam" id="PF00005">
    <property type="entry name" value="ABC_tran"/>
    <property type="match status" value="1"/>
</dbReference>
<feature type="domain" description="ABC transporter" evidence="5">
    <location>
        <begin position="1"/>
        <end position="240"/>
    </location>
</feature>
<dbReference type="AlphaFoldDB" id="A0A9X1VWF6"/>
<dbReference type="GO" id="GO:0005524">
    <property type="term" value="F:ATP binding"/>
    <property type="evidence" value="ECO:0007669"/>
    <property type="project" value="UniProtKB-KW"/>
</dbReference>
<dbReference type="PROSITE" id="PS50893">
    <property type="entry name" value="ABC_TRANSPORTER_2"/>
    <property type="match status" value="1"/>
</dbReference>
<keyword evidence="7" id="KW-1185">Reference proteome</keyword>
<keyword evidence="2" id="KW-0472">Membrane</keyword>
<comment type="caution">
    <text evidence="6">The sequence shown here is derived from an EMBL/GenBank/DDBJ whole genome shotgun (WGS) entry which is preliminary data.</text>
</comment>
<evidence type="ECO:0000256" key="4">
    <source>
        <dbReference type="ARBA" id="ARBA00022840"/>
    </source>
</evidence>
<keyword evidence="4 6" id="KW-0067">ATP-binding</keyword>
<gene>
    <name evidence="6" type="ORF">MMF98_14805</name>
</gene>
<accession>A0A9X1VWF6</accession>
<organism evidence="6 7">
    <name type="scientific">Variovorax terrae</name>
    <dbReference type="NCBI Taxonomy" id="2923278"/>
    <lineage>
        <taxon>Bacteria</taxon>
        <taxon>Pseudomonadati</taxon>
        <taxon>Pseudomonadota</taxon>
        <taxon>Betaproteobacteria</taxon>
        <taxon>Burkholderiales</taxon>
        <taxon>Comamonadaceae</taxon>
        <taxon>Variovorax</taxon>
    </lineage>
</organism>
<dbReference type="PROSITE" id="PS00211">
    <property type="entry name" value="ABC_TRANSPORTER_1"/>
    <property type="match status" value="1"/>
</dbReference>
<dbReference type="InterPro" id="IPR027417">
    <property type="entry name" value="P-loop_NTPase"/>
</dbReference>
<evidence type="ECO:0000256" key="3">
    <source>
        <dbReference type="ARBA" id="ARBA00022741"/>
    </source>
</evidence>
<dbReference type="SUPFAM" id="SSF52540">
    <property type="entry name" value="P-loop containing nucleoside triphosphate hydrolases"/>
    <property type="match status" value="1"/>
</dbReference>
<name>A0A9X1VWF6_9BURK</name>
<evidence type="ECO:0000259" key="5">
    <source>
        <dbReference type="PROSITE" id="PS50893"/>
    </source>
</evidence>
<keyword evidence="2" id="KW-1003">Cell membrane</keyword>
<dbReference type="PANTHER" id="PTHR42781">
    <property type="entry name" value="SPERMIDINE/PUTRESCINE IMPORT ATP-BINDING PROTEIN POTA"/>
    <property type="match status" value="1"/>
</dbReference>
<proteinExistence type="predicted"/>
<keyword evidence="3" id="KW-0547">Nucleotide-binding</keyword>